<evidence type="ECO:0000256" key="2">
    <source>
        <dbReference type="SAM" id="Phobius"/>
    </source>
</evidence>
<name>A0A9X2RD69_9BACT</name>
<dbReference type="AlphaFoldDB" id="A0A9X2RD69"/>
<evidence type="ECO:0000313" key="3">
    <source>
        <dbReference type="EMBL" id="MCP9291175.1"/>
    </source>
</evidence>
<comment type="caution">
    <text evidence="3">The sequence shown here is derived from an EMBL/GenBank/DDBJ whole genome shotgun (WGS) entry which is preliminary data.</text>
</comment>
<dbReference type="InterPro" id="IPR019734">
    <property type="entry name" value="TPR_rpt"/>
</dbReference>
<dbReference type="SUPFAM" id="SSF48452">
    <property type="entry name" value="TPR-like"/>
    <property type="match status" value="1"/>
</dbReference>
<keyword evidence="2" id="KW-0812">Transmembrane</keyword>
<keyword evidence="2" id="KW-1133">Transmembrane helix</keyword>
<organism evidence="3 4">
    <name type="scientific">Gracilimonas sediminicola</name>
    <dbReference type="NCBI Taxonomy" id="2952158"/>
    <lineage>
        <taxon>Bacteria</taxon>
        <taxon>Pseudomonadati</taxon>
        <taxon>Balneolota</taxon>
        <taxon>Balneolia</taxon>
        <taxon>Balneolales</taxon>
        <taxon>Balneolaceae</taxon>
        <taxon>Gracilimonas</taxon>
    </lineage>
</organism>
<sequence>MENSRETEIRQQIDAYIKGQLSEEEIQALWNEFAKNPELLDVLEVEVNVKELIEREALNSKPDSGSATITKLPSYTWHVAAAAVFVIIALVQIFRIETPTQIDQFVINQIGPDQVETSDGVRAKDMRITTADSLLNLGFEAIVSGNEDRALELFDEVINRFDEEPYGSKAFLNKGIILYNESNYEEAISAFREAAERVEDSRMILEKAYWYMGNALVNVGELEEAQKAVFEAYQLDGMFRKPAFRLLKKLSDDLGSSDYEGFDAQQLE</sequence>
<feature type="repeat" description="TPR" evidence="1">
    <location>
        <begin position="168"/>
        <end position="201"/>
    </location>
</feature>
<evidence type="ECO:0000256" key="1">
    <source>
        <dbReference type="PROSITE-ProRule" id="PRU00339"/>
    </source>
</evidence>
<dbReference type="PROSITE" id="PS50005">
    <property type="entry name" value="TPR"/>
    <property type="match status" value="1"/>
</dbReference>
<gene>
    <name evidence="3" type="ORF">NM125_06230</name>
</gene>
<reference evidence="3" key="1">
    <citation type="submission" date="2022-06" db="EMBL/GenBank/DDBJ databases">
        <title>Gracilimonas sp. CAU 1638 isolated from sea sediment.</title>
        <authorList>
            <person name="Kim W."/>
        </authorList>
    </citation>
    <scope>NUCLEOTIDE SEQUENCE</scope>
    <source>
        <strain evidence="3">CAU 1638</strain>
    </source>
</reference>
<accession>A0A9X2RD69</accession>
<dbReference type="Proteomes" id="UP001139125">
    <property type="component" value="Unassembled WGS sequence"/>
</dbReference>
<proteinExistence type="predicted"/>
<protein>
    <submittedName>
        <fullName evidence="3">Tetratricopeptide repeat protein</fullName>
    </submittedName>
</protein>
<dbReference type="EMBL" id="JANDBC010000001">
    <property type="protein sequence ID" value="MCP9291175.1"/>
    <property type="molecule type" value="Genomic_DNA"/>
</dbReference>
<feature type="transmembrane region" description="Helical" evidence="2">
    <location>
        <begin position="75"/>
        <end position="94"/>
    </location>
</feature>
<keyword evidence="4" id="KW-1185">Reference proteome</keyword>
<keyword evidence="2" id="KW-0472">Membrane</keyword>
<dbReference type="RefSeq" id="WP_255133879.1">
    <property type="nucleotide sequence ID" value="NZ_JANDBC010000001.1"/>
</dbReference>
<dbReference type="InterPro" id="IPR011990">
    <property type="entry name" value="TPR-like_helical_dom_sf"/>
</dbReference>
<dbReference type="SMART" id="SM00028">
    <property type="entry name" value="TPR"/>
    <property type="match status" value="3"/>
</dbReference>
<keyword evidence="1" id="KW-0802">TPR repeat</keyword>
<evidence type="ECO:0000313" key="4">
    <source>
        <dbReference type="Proteomes" id="UP001139125"/>
    </source>
</evidence>
<dbReference type="Gene3D" id="1.25.40.10">
    <property type="entry name" value="Tetratricopeptide repeat domain"/>
    <property type="match status" value="1"/>
</dbReference>